<gene>
    <name evidence="2" type="ORF">SAMN06266787_11621</name>
</gene>
<organism evidence="2 3">
    <name type="scientific">Halorubrum ezzemoulense</name>
    <name type="common">Halorubrum chaoviator</name>
    <dbReference type="NCBI Taxonomy" id="337243"/>
    <lineage>
        <taxon>Archaea</taxon>
        <taxon>Methanobacteriati</taxon>
        <taxon>Methanobacteriota</taxon>
        <taxon>Stenosarchaea group</taxon>
        <taxon>Halobacteria</taxon>
        <taxon>Halobacteriales</taxon>
        <taxon>Haloferacaceae</taxon>
        <taxon>Halorubrum</taxon>
    </lineage>
</organism>
<evidence type="ECO:0000313" key="2">
    <source>
        <dbReference type="EMBL" id="SNR73028.1"/>
    </source>
</evidence>
<dbReference type="AlphaFoldDB" id="A0A238YQF3"/>
<dbReference type="EMBL" id="FZNK01000016">
    <property type="protein sequence ID" value="SNR73028.1"/>
    <property type="molecule type" value="Genomic_DNA"/>
</dbReference>
<protein>
    <submittedName>
        <fullName evidence="2">Uncharacterized protein</fullName>
    </submittedName>
</protein>
<reference evidence="2 3" key="1">
    <citation type="submission" date="2017-06" db="EMBL/GenBank/DDBJ databases">
        <authorList>
            <person name="Kim H.J."/>
            <person name="Triplett B.A."/>
        </authorList>
    </citation>
    <scope>NUCLEOTIDE SEQUENCE [LARGE SCALE GENOMIC DNA]</scope>
    <source>
        <strain evidence="2 3">DSM 19316</strain>
    </source>
</reference>
<dbReference type="RefSeq" id="WP_089309224.1">
    <property type="nucleotide sequence ID" value="NZ_FZNK01000016.1"/>
</dbReference>
<accession>A0A238YQF3</accession>
<name>A0A238YQF3_HALEZ</name>
<feature type="transmembrane region" description="Helical" evidence="1">
    <location>
        <begin position="39"/>
        <end position="60"/>
    </location>
</feature>
<dbReference type="Proteomes" id="UP000198297">
    <property type="component" value="Unassembled WGS sequence"/>
</dbReference>
<keyword evidence="1" id="KW-0812">Transmembrane</keyword>
<evidence type="ECO:0000256" key="1">
    <source>
        <dbReference type="SAM" id="Phobius"/>
    </source>
</evidence>
<proteinExistence type="predicted"/>
<feature type="transmembrane region" description="Helical" evidence="1">
    <location>
        <begin position="12"/>
        <end position="33"/>
    </location>
</feature>
<keyword evidence="1" id="KW-1133">Transmembrane helix</keyword>
<keyword evidence="1" id="KW-0472">Membrane</keyword>
<evidence type="ECO:0000313" key="3">
    <source>
        <dbReference type="Proteomes" id="UP000198297"/>
    </source>
</evidence>
<sequence>MNEGRGFGLENPWMFVFTNVVVWVAVVSTIQSVLFDGELIGAVIEGTTGGFVCGIAIFYLRENDWF</sequence>